<name>J0DFE3_9BIFI</name>
<dbReference type="STRING" id="857290.HMPREF9156_00462"/>
<dbReference type="Proteomes" id="UP000006415">
    <property type="component" value="Unassembled WGS sequence"/>
</dbReference>
<reference evidence="2 3" key="1">
    <citation type="submission" date="2012-01" db="EMBL/GenBank/DDBJ databases">
        <title>The Genome Sequence of Scardovia wiggsiae F0424.</title>
        <authorList>
            <consortium name="The Broad Institute Genome Sequencing Platform"/>
            <person name="Earl A."/>
            <person name="Ward D."/>
            <person name="Feldgarden M."/>
            <person name="Gevers D."/>
            <person name="Izard J."/>
            <person name="Ganesan A."/>
            <person name="Baranova O.V."/>
            <person name="Blanton J.M."/>
            <person name="Tanner A.C."/>
            <person name="Mathney J."/>
            <person name="Dewhirst F.E."/>
            <person name="Young S.K."/>
            <person name="Zeng Q."/>
            <person name="Gargeya S."/>
            <person name="Fitzgerald M."/>
            <person name="Haas B."/>
            <person name="Abouelleil A."/>
            <person name="Alvarado L."/>
            <person name="Arachchi H.M."/>
            <person name="Berlin A."/>
            <person name="Chapman S.B."/>
            <person name="Gearin G."/>
            <person name="Goldberg J."/>
            <person name="Griggs A."/>
            <person name="Gujja S."/>
            <person name="Hansen M."/>
            <person name="Heiman D."/>
            <person name="Howarth C."/>
            <person name="Larimer J."/>
            <person name="Lui A."/>
            <person name="MacDonald P.J.P."/>
            <person name="McCowen C."/>
            <person name="Montmayeur A."/>
            <person name="Murphy C."/>
            <person name="Neiman D."/>
            <person name="Pearson M."/>
            <person name="Priest M."/>
            <person name="Roberts A."/>
            <person name="Saif S."/>
            <person name="Shea T."/>
            <person name="Sisk P."/>
            <person name="Stolte C."/>
            <person name="Sykes S."/>
            <person name="Wortman J."/>
            <person name="Nusbaum C."/>
            <person name="Birren B."/>
        </authorList>
    </citation>
    <scope>NUCLEOTIDE SEQUENCE [LARGE SCALE GENOMIC DNA]</scope>
    <source>
        <strain evidence="2 3">F0424</strain>
    </source>
</reference>
<evidence type="ECO:0000256" key="1">
    <source>
        <dbReference type="SAM" id="Coils"/>
    </source>
</evidence>
<keyword evidence="3" id="KW-1185">Reference proteome</keyword>
<feature type="coiled-coil region" evidence="1">
    <location>
        <begin position="10"/>
        <end position="37"/>
    </location>
</feature>
<comment type="caution">
    <text evidence="2">The sequence shown here is derived from an EMBL/GenBank/DDBJ whole genome shotgun (WGS) entry which is preliminary data.</text>
</comment>
<keyword evidence="1" id="KW-0175">Coiled coil</keyword>
<accession>J0DFE3</accession>
<sequence length="702" mass="78855">MARVYRDRLISDLKDEAAKVKTEIELAQKQVSQLSMDLADKGLQGKAYNAVQKHLDSQRLVAKSHYLFFSALFEAVQRHVNLAQGLLLSDKACGFVDDGQLDDRIRRVTALLSNPPQIPSTAEGVEPSRQDMANSSEKMYIDPTDGAGSAYMKTVDADISYIRFSRAALERLLAVLQKIWTVYRDYTVQQRDIYSSAAAMVSEKGMLSQVLSAEAAAAEGNGWVFPAGVRDEIDRAFSRQRIKDADRIIDSRVKDPAQREKLKKAVRDIFADDTVGAPEIYDKGKLNSINCSVLALLPRYFFTAADVHNITAALDSMYAAKDWAALSRFVELQIPRVPIGPGRKSIDRPCWKYQGSVLLDLLSVYADSRCNNDAVFLKDEKYGKTILDHERLASVIMQANSMASKSIWTLEGYNLKFKFSIQPGKYKKDEADNNYDAAYVMTRFNGIVGEKSEIRHSDTGSIFRTVSLGIVGNPQSVYALEHFLIVGSNNENIGIAKKTFGSVTDWVIGELRSEVIKEMFGGASGVSYVAGFVAALISAGIGIHDAQVKKEEWERFARKINDKTNDIHGTKRAIIRDDSRLNIYGWSSGTVRNHTTAETCNKLYTNTSLVNAAIEEYYRRTHVRVDFNDVMNNLVGSLKKNRKQVQEFMKWLMRPAKLKYVAAGRNPDGTMHQVGEPVPEDNDFTNWFYIKHPEKFEGQTWR</sequence>
<organism evidence="2 3">
    <name type="scientific">Scardovia wiggsiae F0424</name>
    <dbReference type="NCBI Taxonomy" id="857290"/>
    <lineage>
        <taxon>Bacteria</taxon>
        <taxon>Bacillati</taxon>
        <taxon>Actinomycetota</taxon>
        <taxon>Actinomycetes</taxon>
        <taxon>Bifidobacteriales</taxon>
        <taxon>Bifidobacteriaceae</taxon>
        <taxon>Scardovia</taxon>
    </lineage>
</organism>
<dbReference type="HOGENOM" id="CLU_381248_0_0_11"/>
<evidence type="ECO:0000313" key="2">
    <source>
        <dbReference type="EMBL" id="EJD65018.1"/>
    </source>
</evidence>
<dbReference type="AlphaFoldDB" id="J0DFE3"/>
<protein>
    <submittedName>
        <fullName evidence="2">Uncharacterized protein</fullName>
    </submittedName>
</protein>
<dbReference type="EMBL" id="AGZS01000002">
    <property type="protein sequence ID" value="EJD65018.1"/>
    <property type="molecule type" value="Genomic_DNA"/>
</dbReference>
<dbReference type="RefSeq" id="WP_007147529.1">
    <property type="nucleotide sequence ID" value="NZ_AKCI01000001.1"/>
</dbReference>
<evidence type="ECO:0000313" key="3">
    <source>
        <dbReference type="Proteomes" id="UP000006415"/>
    </source>
</evidence>
<gene>
    <name evidence="2" type="ORF">HMPREF9156_00462</name>
</gene>
<proteinExistence type="predicted"/>